<reference evidence="2" key="1">
    <citation type="submission" date="2022-11" db="EMBL/GenBank/DDBJ databases">
        <title>Genome Sequence of Cubamyces cubensis.</title>
        <authorList>
            <person name="Buettner E."/>
        </authorList>
    </citation>
    <scope>NUCLEOTIDE SEQUENCE</scope>
    <source>
        <strain evidence="2">MPL-01</strain>
    </source>
</reference>
<dbReference type="AlphaFoldDB" id="A0AAD7TYJ2"/>
<comment type="caution">
    <text evidence="2">The sequence shown here is derived from an EMBL/GenBank/DDBJ whole genome shotgun (WGS) entry which is preliminary data.</text>
</comment>
<dbReference type="Proteomes" id="UP001215151">
    <property type="component" value="Unassembled WGS sequence"/>
</dbReference>
<feature type="transmembrane region" description="Helical" evidence="1">
    <location>
        <begin position="58"/>
        <end position="82"/>
    </location>
</feature>
<accession>A0AAD7TYJ2</accession>
<keyword evidence="1" id="KW-1133">Transmembrane helix</keyword>
<evidence type="ECO:0000313" key="2">
    <source>
        <dbReference type="EMBL" id="KAJ8489279.1"/>
    </source>
</evidence>
<keyword evidence="1" id="KW-0812">Transmembrane</keyword>
<name>A0AAD7TYJ2_9APHY</name>
<proteinExistence type="predicted"/>
<sequence>MSLNVSYIPLLRDDPVHGDDSDSLEEDLQSTHLVKCRDSLAVVDVCLEGRYERRPGRWIYVACIVAIISSLSSLSLVLSTVFTQHVGAIVDRTSPAELQYASTYMGFERVYRNPKATPPPPIRNFPFAIGVVNKSEPTSVYPDNPRWRSTFGTVYHETRRILVTPTHTTYVQFWAGDYGMERCSLQMTLPTVDDEDIDLVENDNTASVQIWRTNTTRRLSLDELSWNTRPHRGEFIASFDLRRNATARSPEFLCRSGSFHTFELGCEEISCFVDFKQTPKQKKIGIWLVQENSL</sequence>
<evidence type="ECO:0000313" key="3">
    <source>
        <dbReference type="Proteomes" id="UP001215151"/>
    </source>
</evidence>
<evidence type="ECO:0000256" key="1">
    <source>
        <dbReference type="SAM" id="Phobius"/>
    </source>
</evidence>
<keyword evidence="1" id="KW-0472">Membrane</keyword>
<gene>
    <name evidence="2" type="ORF">ONZ51_g3030</name>
</gene>
<dbReference type="EMBL" id="JAPEVG010000051">
    <property type="protein sequence ID" value="KAJ8489279.1"/>
    <property type="molecule type" value="Genomic_DNA"/>
</dbReference>
<evidence type="ECO:0008006" key="4">
    <source>
        <dbReference type="Google" id="ProtNLM"/>
    </source>
</evidence>
<protein>
    <recommendedName>
        <fullName evidence="4">Ubiquitin 3 binding protein But2 C-terminal domain-containing protein</fullName>
    </recommendedName>
</protein>
<keyword evidence="3" id="KW-1185">Reference proteome</keyword>
<organism evidence="2 3">
    <name type="scientific">Trametes cubensis</name>
    <dbReference type="NCBI Taxonomy" id="1111947"/>
    <lineage>
        <taxon>Eukaryota</taxon>
        <taxon>Fungi</taxon>
        <taxon>Dikarya</taxon>
        <taxon>Basidiomycota</taxon>
        <taxon>Agaricomycotina</taxon>
        <taxon>Agaricomycetes</taxon>
        <taxon>Polyporales</taxon>
        <taxon>Polyporaceae</taxon>
        <taxon>Trametes</taxon>
    </lineage>
</organism>